<comment type="caution">
    <text evidence="1">The sequence shown here is derived from an EMBL/GenBank/DDBJ whole genome shotgun (WGS) entry which is preliminary data.</text>
</comment>
<dbReference type="Proteomes" id="UP000716291">
    <property type="component" value="Unassembled WGS sequence"/>
</dbReference>
<keyword evidence="2" id="KW-1185">Reference proteome</keyword>
<organism evidence="1 2">
    <name type="scientific">Rhizopus oryzae</name>
    <name type="common">Mucormycosis agent</name>
    <name type="synonym">Rhizopus arrhizus var. delemar</name>
    <dbReference type="NCBI Taxonomy" id="64495"/>
    <lineage>
        <taxon>Eukaryota</taxon>
        <taxon>Fungi</taxon>
        <taxon>Fungi incertae sedis</taxon>
        <taxon>Mucoromycota</taxon>
        <taxon>Mucoromycotina</taxon>
        <taxon>Mucoromycetes</taxon>
        <taxon>Mucorales</taxon>
        <taxon>Mucorineae</taxon>
        <taxon>Rhizopodaceae</taxon>
        <taxon>Rhizopus</taxon>
    </lineage>
</organism>
<evidence type="ECO:0000313" key="1">
    <source>
        <dbReference type="EMBL" id="KAG1312827.1"/>
    </source>
</evidence>
<accession>A0A9P6XFN1</accession>
<name>A0A9P6XFN1_RHIOR</name>
<gene>
    <name evidence="1" type="ORF">G6F64_002718</name>
</gene>
<dbReference type="SUPFAM" id="SSF46689">
    <property type="entry name" value="Homeodomain-like"/>
    <property type="match status" value="1"/>
</dbReference>
<dbReference type="AlphaFoldDB" id="A0A9P6XFN1"/>
<sequence length="123" mass="14566">MIENGKQRGITDKAGKELGINERFAQRWWREYRDSEKYSYKKSVLNNGREKTLTEEHDQHIRKLIDEDPQIFADNIVDSLTKNFEDFSTSKSHLDYLKDKLCLNIKKPTFESADRNSPKSLQR</sequence>
<dbReference type="InterPro" id="IPR009057">
    <property type="entry name" value="Homeodomain-like_sf"/>
</dbReference>
<evidence type="ECO:0000313" key="2">
    <source>
        <dbReference type="Proteomes" id="UP000716291"/>
    </source>
</evidence>
<dbReference type="EMBL" id="JAANQT010000244">
    <property type="protein sequence ID" value="KAG1312827.1"/>
    <property type="molecule type" value="Genomic_DNA"/>
</dbReference>
<reference evidence="1" key="1">
    <citation type="journal article" date="2020" name="Microb. Genom.">
        <title>Genetic diversity of clinical and environmental Mucorales isolates obtained from an investigation of mucormycosis cases among solid organ transplant recipients.</title>
        <authorList>
            <person name="Nguyen M.H."/>
            <person name="Kaul D."/>
            <person name="Muto C."/>
            <person name="Cheng S.J."/>
            <person name="Richter R.A."/>
            <person name="Bruno V.M."/>
            <person name="Liu G."/>
            <person name="Beyhan S."/>
            <person name="Sundermann A.J."/>
            <person name="Mounaud S."/>
            <person name="Pasculle A.W."/>
            <person name="Nierman W.C."/>
            <person name="Driscoll E."/>
            <person name="Cumbie R."/>
            <person name="Clancy C.J."/>
            <person name="Dupont C.L."/>
        </authorList>
    </citation>
    <scope>NUCLEOTIDE SEQUENCE</scope>
    <source>
        <strain evidence="1">GL11</strain>
    </source>
</reference>
<protein>
    <submittedName>
        <fullName evidence="1">Uncharacterized protein</fullName>
    </submittedName>
</protein>
<dbReference type="OrthoDB" id="2287001at2759"/>
<proteinExistence type="predicted"/>